<feature type="region of interest" description="Disordered" evidence="1">
    <location>
        <begin position="203"/>
        <end position="237"/>
    </location>
</feature>
<dbReference type="STRING" id="1076935.U4LQK6"/>
<dbReference type="InterPro" id="IPR025207">
    <property type="entry name" value="Sim4_Fta4"/>
</dbReference>
<dbReference type="Pfam" id="PF13093">
    <property type="entry name" value="FTA4"/>
    <property type="match status" value="1"/>
</dbReference>
<dbReference type="OMA" id="KQHNRIV"/>
<dbReference type="PANTHER" id="PTHR42040:SF1">
    <property type="entry name" value="INNER KINETOCHORE SUBUNIT FTA4"/>
    <property type="match status" value="1"/>
</dbReference>
<name>U4LQK6_PYROM</name>
<protein>
    <submittedName>
        <fullName evidence="2">Similar to Kinetochore protein fta4 acc. no. O94716</fullName>
    </submittedName>
</protein>
<keyword evidence="3" id="KW-1185">Reference proteome</keyword>
<reference evidence="2 3" key="1">
    <citation type="journal article" date="2013" name="PLoS Genet.">
        <title>The genome and development-dependent transcriptomes of Pyronema confluens: a window into fungal evolution.</title>
        <authorList>
            <person name="Traeger S."/>
            <person name="Altegoer F."/>
            <person name="Freitag M."/>
            <person name="Gabaldon T."/>
            <person name="Kempken F."/>
            <person name="Kumar A."/>
            <person name="Marcet-Houben M."/>
            <person name="Poggeler S."/>
            <person name="Stajich J.E."/>
            <person name="Nowrousian M."/>
        </authorList>
    </citation>
    <scope>NUCLEOTIDE SEQUENCE [LARGE SCALE GENOMIC DNA]</scope>
    <source>
        <strain evidence="3">CBS 100304</strain>
        <tissue evidence="2">Vegetative mycelium</tissue>
    </source>
</reference>
<sequence length="237" mass="27345">MPPPSTYTAKTTFLSQQVRSLSHLPRPPPKWRQSLPSEHGDLSDSVLEQVFSKLSLIVRKHHNHVYPSQTLRHVAEQIDQLYWQSEDEPGKEVEVLKPGVDLRLKENIEALPESYPNPQAGTEEELEAYETLRARMRRASEVLEKQRQKRKHYEGLLERLKPFMDPVENVQPNLATRDGRLNDEIEKMKMLAVLLAVQVEKAGMTGKLNKATEESEEEEEEEEEDDVQERMATLLEG</sequence>
<dbReference type="eggNOG" id="ENOG502S9QD">
    <property type="taxonomic scope" value="Eukaryota"/>
</dbReference>
<evidence type="ECO:0000313" key="3">
    <source>
        <dbReference type="Proteomes" id="UP000018144"/>
    </source>
</evidence>
<feature type="region of interest" description="Disordered" evidence="1">
    <location>
        <begin position="18"/>
        <end position="39"/>
    </location>
</feature>
<dbReference type="PANTHER" id="PTHR42040">
    <property type="entry name" value="INNER KINETOCHORE SUBUNIT FTA4"/>
    <property type="match status" value="1"/>
</dbReference>
<dbReference type="Proteomes" id="UP000018144">
    <property type="component" value="Unassembled WGS sequence"/>
</dbReference>
<proteinExistence type="predicted"/>
<organism evidence="2 3">
    <name type="scientific">Pyronema omphalodes (strain CBS 100304)</name>
    <name type="common">Pyronema confluens</name>
    <dbReference type="NCBI Taxonomy" id="1076935"/>
    <lineage>
        <taxon>Eukaryota</taxon>
        <taxon>Fungi</taxon>
        <taxon>Dikarya</taxon>
        <taxon>Ascomycota</taxon>
        <taxon>Pezizomycotina</taxon>
        <taxon>Pezizomycetes</taxon>
        <taxon>Pezizales</taxon>
        <taxon>Pyronemataceae</taxon>
        <taxon>Pyronema</taxon>
    </lineage>
</organism>
<dbReference type="EMBL" id="HF936249">
    <property type="protein sequence ID" value="CCX33829.1"/>
    <property type="molecule type" value="Genomic_DNA"/>
</dbReference>
<dbReference type="GO" id="GO:0031511">
    <property type="term" value="C:Mis6-Sim4 complex"/>
    <property type="evidence" value="ECO:0007669"/>
    <property type="project" value="InterPro"/>
</dbReference>
<evidence type="ECO:0000256" key="1">
    <source>
        <dbReference type="SAM" id="MobiDB-lite"/>
    </source>
</evidence>
<dbReference type="OrthoDB" id="21214at2759"/>
<feature type="compositionally biased region" description="Acidic residues" evidence="1">
    <location>
        <begin position="214"/>
        <end position="227"/>
    </location>
</feature>
<dbReference type="AlphaFoldDB" id="U4LQK6"/>
<evidence type="ECO:0000313" key="2">
    <source>
        <dbReference type="EMBL" id="CCX33829.1"/>
    </source>
</evidence>
<accession>U4LQK6</accession>
<gene>
    <name evidence="2" type="ORF">PCON_02071</name>
</gene>